<evidence type="ECO:0000256" key="5">
    <source>
        <dbReference type="ARBA" id="ARBA00023136"/>
    </source>
</evidence>
<proteinExistence type="predicted"/>
<evidence type="ECO:0000256" key="3">
    <source>
        <dbReference type="ARBA" id="ARBA00022692"/>
    </source>
</evidence>
<feature type="transmembrane region" description="Helical" evidence="6">
    <location>
        <begin position="36"/>
        <end position="57"/>
    </location>
</feature>
<evidence type="ECO:0000256" key="6">
    <source>
        <dbReference type="SAM" id="Phobius"/>
    </source>
</evidence>
<gene>
    <name evidence="7" type="ORF">A2589_02200</name>
</gene>
<keyword evidence="3 6" id="KW-0812">Transmembrane</keyword>
<evidence type="ECO:0000256" key="2">
    <source>
        <dbReference type="ARBA" id="ARBA00022475"/>
    </source>
</evidence>
<dbReference type="EMBL" id="MHTK01000006">
    <property type="protein sequence ID" value="OHA59647.1"/>
    <property type="molecule type" value="Genomic_DNA"/>
</dbReference>
<name>A0A1G2QGL6_9BACT</name>
<protein>
    <recommendedName>
        <fullName evidence="9">Polysaccharide biosynthesis protein C-terminal domain-containing protein</fullName>
    </recommendedName>
</protein>
<keyword evidence="4 6" id="KW-1133">Transmembrane helix</keyword>
<feature type="transmembrane region" description="Helical" evidence="6">
    <location>
        <begin position="136"/>
        <end position="162"/>
    </location>
</feature>
<dbReference type="PANTHER" id="PTHR30250:SF11">
    <property type="entry name" value="O-ANTIGEN TRANSPORTER-RELATED"/>
    <property type="match status" value="1"/>
</dbReference>
<feature type="transmembrane region" description="Helical" evidence="6">
    <location>
        <begin position="339"/>
        <end position="356"/>
    </location>
</feature>
<evidence type="ECO:0000256" key="4">
    <source>
        <dbReference type="ARBA" id="ARBA00022989"/>
    </source>
</evidence>
<comment type="caution">
    <text evidence="7">The sequence shown here is derived from an EMBL/GenBank/DDBJ whole genome shotgun (WGS) entry which is preliminary data.</text>
</comment>
<evidence type="ECO:0008006" key="9">
    <source>
        <dbReference type="Google" id="ProtNLM"/>
    </source>
</evidence>
<organism evidence="7 8">
    <name type="scientific">Candidatus Vogelbacteria bacterium RIFOXYD1_FULL_46_19</name>
    <dbReference type="NCBI Taxonomy" id="1802439"/>
    <lineage>
        <taxon>Bacteria</taxon>
        <taxon>Candidatus Vogeliibacteriota</taxon>
    </lineage>
</organism>
<comment type="subcellular location">
    <subcellularLocation>
        <location evidence="1">Cell membrane</location>
        <topology evidence="1">Multi-pass membrane protein</topology>
    </subcellularLocation>
</comment>
<keyword evidence="2" id="KW-1003">Cell membrane</keyword>
<evidence type="ECO:0000313" key="8">
    <source>
        <dbReference type="Proteomes" id="UP000177838"/>
    </source>
</evidence>
<dbReference type="GO" id="GO:0005886">
    <property type="term" value="C:plasma membrane"/>
    <property type="evidence" value="ECO:0007669"/>
    <property type="project" value="UniProtKB-SubCell"/>
</dbReference>
<accession>A0A1G2QGL6</accession>
<evidence type="ECO:0000313" key="7">
    <source>
        <dbReference type="EMBL" id="OHA59647.1"/>
    </source>
</evidence>
<dbReference type="Pfam" id="PF01943">
    <property type="entry name" value="Polysacc_synt"/>
    <property type="match status" value="1"/>
</dbReference>
<dbReference type="InterPro" id="IPR002797">
    <property type="entry name" value="Polysacc_synth"/>
</dbReference>
<feature type="transmembrane region" description="Helical" evidence="6">
    <location>
        <begin position="310"/>
        <end position="327"/>
    </location>
</feature>
<keyword evidence="5 6" id="KW-0472">Membrane</keyword>
<sequence length="432" mass="48557">MKIPDHLDNLKGQFKSLLVWSQKYTKTDMVYLAKGGFWLTASQGVSILAGFILLVSFANLLPTETYGTYRYILAILGVIVIGTFPGINVVSIKTVAEENEEQYWQLLSKKALFSLLSSLLSFLTSVYYLLNHNEILSLAFLIVGFGLPLVYTSGMYEALLYGRKNFKRAAQLNMLNKIIVTAFLVLTVYFTDNIIILILAYFIPETIIQTIYLTYFFKKRPTGGAPSTNNQLTKFGIHLSMMDVLKTVAGQIDKMLVFHYLGATQLAIYAIATTPPSQIKNLMQNLTTLAFPKMSTATADSLRETLPNKLFRLEMVIIGLIIIYWLAAPVFFPLFFPKYVGAILLSQVYALSLIFFPRTFLSTAMTAQLKQKELYFIRIIAPTLRIIIFLLVLPIWGMWGAVIGSIVGNALTSLIYTYFFAKAFPKTTPPLS</sequence>
<feature type="transmembrane region" description="Helical" evidence="6">
    <location>
        <begin position="69"/>
        <end position="90"/>
    </location>
</feature>
<feature type="transmembrane region" description="Helical" evidence="6">
    <location>
        <begin position="111"/>
        <end position="130"/>
    </location>
</feature>
<reference evidence="7 8" key="1">
    <citation type="journal article" date="2016" name="Nat. Commun.">
        <title>Thousands of microbial genomes shed light on interconnected biogeochemical processes in an aquifer system.</title>
        <authorList>
            <person name="Anantharaman K."/>
            <person name="Brown C.T."/>
            <person name="Hug L.A."/>
            <person name="Sharon I."/>
            <person name="Castelle C.J."/>
            <person name="Probst A.J."/>
            <person name="Thomas B.C."/>
            <person name="Singh A."/>
            <person name="Wilkins M.J."/>
            <person name="Karaoz U."/>
            <person name="Brodie E.L."/>
            <person name="Williams K.H."/>
            <person name="Hubbard S.S."/>
            <person name="Banfield J.F."/>
        </authorList>
    </citation>
    <scope>NUCLEOTIDE SEQUENCE [LARGE SCALE GENOMIC DNA]</scope>
</reference>
<evidence type="ECO:0000256" key="1">
    <source>
        <dbReference type="ARBA" id="ARBA00004651"/>
    </source>
</evidence>
<feature type="transmembrane region" description="Helical" evidence="6">
    <location>
        <begin position="376"/>
        <end position="396"/>
    </location>
</feature>
<dbReference type="AlphaFoldDB" id="A0A1G2QGL6"/>
<feature type="transmembrane region" description="Helical" evidence="6">
    <location>
        <begin position="196"/>
        <end position="217"/>
    </location>
</feature>
<feature type="transmembrane region" description="Helical" evidence="6">
    <location>
        <begin position="402"/>
        <end position="421"/>
    </location>
</feature>
<dbReference type="STRING" id="1802439.A2589_02200"/>
<dbReference type="Proteomes" id="UP000177838">
    <property type="component" value="Unassembled WGS sequence"/>
</dbReference>
<feature type="transmembrane region" description="Helical" evidence="6">
    <location>
        <begin position="174"/>
        <end position="190"/>
    </location>
</feature>
<dbReference type="InterPro" id="IPR050833">
    <property type="entry name" value="Poly_Biosynth_Transport"/>
</dbReference>
<dbReference type="PANTHER" id="PTHR30250">
    <property type="entry name" value="PST FAMILY PREDICTED COLANIC ACID TRANSPORTER"/>
    <property type="match status" value="1"/>
</dbReference>